<evidence type="ECO:0000256" key="1">
    <source>
        <dbReference type="SAM" id="MobiDB-lite"/>
    </source>
</evidence>
<dbReference type="Proteomes" id="UP001165060">
    <property type="component" value="Unassembled WGS sequence"/>
</dbReference>
<keyword evidence="4" id="KW-1185">Reference proteome</keyword>
<name>A0ABQ6MV70_9STRA</name>
<keyword evidence="2" id="KW-0732">Signal</keyword>
<dbReference type="EMBL" id="BRYB01003239">
    <property type="protein sequence ID" value="GMI33216.1"/>
    <property type="molecule type" value="Genomic_DNA"/>
</dbReference>
<protein>
    <submittedName>
        <fullName evidence="3">Uncharacterized protein</fullName>
    </submittedName>
</protein>
<evidence type="ECO:0000256" key="2">
    <source>
        <dbReference type="SAM" id="SignalP"/>
    </source>
</evidence>
<evidence type="ECO:0000313" key="3">
    <source>
        <dbReference type="EMBL" id="GMI33216.1"/>
    </source>
</evidence>
<sequence>MKFASAILLLAAKAAAEDTPGTVIVGYQCDTDVASHSNIDQDVADLITAVGAGDMTAAAAAYNTGGKSVKGSGAVRTLAGFVNSAKYMGAAQGQQFAYHGDDSFGSTHFDAMIAAETAPSATAFATAVNFLTVKPYVFYELYDGLADCINGDMTDNYDSVHAWDEGVAFFAGSTAVADTAGENSLYQMIAGLPNGAAINADIMALLETGGDLLAAFTCESDEEQTAIKTIIDDINNKITGAAINLLAASDDADVKAALEAFLMPEVAACTSDLDLAGAEDVPFTLGTEFACLRVTCADITSDTVVCDSETGAVTTPAVSTTIAGYTPDTDVTQHARIDKDILRFQKLLGVAAYDDAWDVYYNGRNSVKSSGMRKLYALSEGASKMDFLESNQFAAYFGDDAGYSNTFIESAIKGTGDFADDAVSTTARKEMANKSTQFSTMFMYVLRELYDAIDDCINMDQDDNYDAVHAWDEGWAFYAGSLEGTDGSGSGQMGHMLAEKRASNFAPTNDVNAALLELFIQGKGLLNDGECAAANLLIPQIVSKMVVPNIQGALRYAYKVAELDYSDKSAAEGWAFARAVLPLINECSAEDAAVIHSNMDFFATEPMADGAQAVFTAFQNNFECLGITCADVGDLNESVSDPAAPACVDPEDDHDGHDHDEDGDEELDGAAAGVKVGVVAAAAAAFAMFM</sequence>
<reference evidence="3 4" key="1">
    <citation type="journal article" date="2023" name="Commun. Biol.">
        <title>Genome analysis of Parmales, the sister group of diatoms, reveals the evolutionary specialization of diatoms from phago-mixotrophs to photoautotrophs.</title>
        <authorList>
            <person name="Ban H."/>
            <person name="Sato S."/>
            <person name="Yoshikawa S."/>
            <person name="Yamada K."/>
            <person name="Nakamura Y."/>
            <person name="Ichinomiya M."/>
            <person name="Sato N."/>
            <person name="Blanc-Mathieu R."/>
            <person name="Endo H."/>
            <person name="Kuwata A."/>
            <person name="Ogata H."/>
        </authorList>
    </citation>
    <scope>NUCLEOTIDE SEQUENCE [LARGE SCALE GENOMIC DNA]</scope>
</reference>
<accession>A0ABQ6MV70</accession>
<organism evidence="3 4">
    <name type="scientific">Tetraparma gracilis</name>
    <dbReference type="NCBI Taxonomy" id="2962635"/>
    <lineage>
        <taxon>Eukaryota</taxon>
        <taxon>Sar</taxon>
        <taxon>Stramenopiles</taxon>
        <taxon>Ochrophyta</taxon>
        <taxon>Bolidophyceae</taxon>
        <taxon>Parmales</taxon>
        <taxon>Triparmaceae</taxon>
        <taxon>Tetraparma</taxon>
    </lineage>
</organism>
<evidence type="ECO:0000313" key="4">
    <source>
        <dbReference type="Proteomes" id="UP001165060"/>
    </source>
</evidence>
<dbReference type="InterPro" id="IPR011643">
    <property type="entry name" value="HCR1"/>
</dbReference>
<comment type="caution">
    <text evidence="3">The sequence shown here is derived from an EMBL/GenBank/DDBJ whole genome shotgun (WGS) entry which is preliminary data.</text>
</comment>
<dbReference type="Pfam" id="PF07692">
    <property type="entry name" value="Fea1"/>
    <property type="match status" value="2"/>
</dbReference>
<gene>
    <name evidence="3" type="ORF">TeGR_g3117</name>
</gene>
<feature type="chain" id="PRO_5046500793" evidence="2">
    <location>
        <begin position="17"/>
        <end position="690"/>
    </location>
</feature>
<proteinExistence type="predicted"/>
<feature type="signal peptide" evidence="2">
    <location>
        <begin position="1"/>
        <end position="16"/>
    </location>
</feature>
<feature type="region of interest" description="Disordered" evidence="1">
    <location>
        <begin position="640"/>
        <end position="666"/>
    </location>
</feature>